<dbReference type="InterPro" id="IPR003594">
    <property type="entry name" value="HATPase_dom"/>
</dbReference>
<keyword evidence="7" id="KW-0808">Transferase</keyword>
<evidence type="ECO:0000256" key="10">
    <source>
        <dbReference type="ARBA" id="ARBA00022840"/>
    </source>
</evidence>
<dbReference type="SMART" id="SM00065">
    <property type="entry name" value="GAF"/>
    <property type="match status" value="1"/>
</dbReference>
<evidence type="ECO:0000256" key="6">
    <source>
        <dbReference type="ARBA" id="ARBA00022606"/>
    </source>
</evidence>
<evidence type="ECO:0000256" key="2">
    <source>
        <dbReference type="ARBA" id="ARBA00006402"/>
    </source>
</evidence>
<name>A0ABS1S9P0_9RHOB</name>
<dbReference type="InterPro" id="IPR035965">
    <property type="entry name" value="PAS-like_dom_sf"/>
</dbReference>
<accession>A0ABS1S9P0</accession>
<keyword evidence="8" id="KW-0547">Nucleotide-binding</keyword>
<dbReference type="InterPro" id="IPR013515">
    <property type="entry name" value="Phytochrome_cen-reg"/>
</dbReference>
<evidence type="ECO:0000256" key="8">
    <source>
        <dbReference type="ARBA" id="ARBA00022741"/>
    </source>
</evidence>
<dbReference type="PANTHER" id="PTHR41523">
    <property type="entry name" value="TWO-COMPONENT SYSTEM SENSOR PROTEIN"/>
    <property type="match status" value="1"/>
</dbReference>
<protein>
    <recommendedName>
        <fullName evidence="3">histidine kinase</fullName>
        <ecNumber evidence="3">2.7.13.3</ecNumber>
    </recommendedName>
</protein>
<dbReference type="Pfam" id="PF13581">
    <property type="entry name" value="HATPase_c_2"/>
    <property type="match status" value="1"/>
</dbReference>
<dbReference type="Pfam" id="PF00360">
    <property type="entry name" value="PHY"/>
    <property type="match status" value="1"/>
</dbReference>
<keyword evidence="15" id="KW-1185">Reference proteome</keyword>
<dbReference type="EMBL" id="JAESHT010000024">
    <property type="protein sequence ID" value="MBL3675424.1"/>
    <property type="molecule type" value="Genomic_DNA"/>
</dbReference>
<dbReference type="Pfam" id="PF08446">
    <property type="entry name" value="PAS_2"/>
    <property type="match status" value="1"/>
</dbReference>
<dbReference type="PANTHER" id="PTHR41523:SF8">
    <property type="entry name" value="ETHYLENE RESPONSE SENSOR PROTEIN"/>
    <property type="match status" value="1"/>
</dbReference>
<dbReference type="InterPro" id="IPR013654">
    <property type="entry name" value="PAS_2"/>
</dbReference>
<dbReference type="InterPro" id="IPR036890">
    <property type="entry name" value="HATPase_C_sf"/>
</dbReference>
<comment type="catalytic activity">
    <reaction evidence="1">
        <text>ATP + protein L-histidine = ADP + protein N-phospho-L-histidine.</text>
        <dbReference type="EC" id="2.7.13.3"/>
    </reaction>
</comment>
<comment type="caution">
    <text evidence="14">The sequence shown here is derived from an EMBL/GenBank/DDBJ whole genome shotgun (WGS) entry which is preliminary data.</text>
</comment>
<dbReference type="Proteomes" id="UP000644749">
    <property type="component" value="Unassembled WGS sequence"/>
</dbReference>
<organism evidence="14 15">
    <name type="scientific">Paracoccus aerius</name>
    <dbReference type="NCBI Taxonomy" id="1915382"/>
    <lineage>
        <taxon>Bacteria</taxon>
        <taxon>Pseudomonadati</taxon>
        <taxon>Pseudomonadota</taxon>
        <taxon>Alphaproteobacteria</taxon>
        <taxon>Rhodobacterales</taxon>
        <taxon>Paracoccaceae</taxon>
        <taxon>Paracoccus</taxon>
    </lineage>
</organism>
<dbReference type="Gene3D" id="3.30.565.10">
    <property type="entry name" value="Histidine kinase-like ATPase, C-terminal domain"/>
    <property type="match status" value="1"/>
</dbReference>
<dbReference type="Pfam" id="PF01590">
    <property type="entry name" value="GAF"/>
    <property type="match status" value="1"/>
</dbReference>
<dbReference type="SUPFAM" id="SSF55785">
    <property type="entry name" value="PYP-like sensor domain (PAS domain)"/>
    <property type="match status" value="1"/>
</dbReference>
<keyword evidence="12" id="KW-0675">Receptor</keyword>
<evidence type="ECO:0000259" key="13">
    <source>
        <dbReference type="PROSITE" id="PS50046"/>
    </source>
</evidence>
<dbReference type="Gene3D" id="3.30.450.270">
    <property type="match status" value="1"/>
</dbReference>
<keyword evidence="6" id="KW-0716">Sensory transduction</keyword>
<dbReference type="InterPro" id="IPR003018">
    <property type="entry name" value="GAF"/>
</dbReference>
<evidence type="ECO:0000313" key="14">
    <source>
        <dbReference type="EMBL" id="MBL3675424.1"/>
    </source>
</evidence>
<dbReference type="Gene3D" id="3.30.450.20">
    <property type="entry name" value="PAS domain"/>
    <property type="match status" value="2"/>
</dbReference>
<evidence type="ECO:0000256" key="5">
    <source>
        <dbReference type="ARBA" id="ARBA00022553"/>
    </source>
</evidence>
<keyword evidence="4" id="KW-0600">Photoreceptor protein</keyword>
<gene>
    <name evidence="14" type="ORF">JL111_18280</name>
</gene>
<evidence type="ECO:0000256" key="12">
    <source>
        <dbReference type="ARBA" id="ARBA00023170"/>
    </source>
</evidence>
<dbReference type="PRINTS" id="PR01033">
    <property type="entry name" value="PHYTOCHROME"/>
</dbReference>
<dbReference type="SUPFAM" id="SSF55874">
    <property type="entry name" value="ATPase domain of HSP90 chaperone/DNA topoisomerase II/histidine kinase"/>
    <property type="match status" value="1"/>
</dbReference>
<evidence type="ECO:0000256" key="3">
    <source>
        <dbReference type="ARBA" id="ARBA00012438"/>
    </source>
</evidence>
<dbReference type="SUPFAM" id="SSF55781">
    <property type="entry name" value="GAF domain-like"/>
    <property type="match status" value="2"/>
</dbReference>
<dbReference type="EC" id="2.7.13.3" evidence="3"/>
<feature type="domain" description="Phytochrome chromophore attachment site" evidence="13">
    <location>
        <begin position="132"/>
        <end position="288"/>
    </location>
</feature>
<dbReference type="InterPro" id="IPR029016">
    <property type="entry name" value="GAF-like_dom_sf"/>
</dbReference>
<dbReference type="InterPro" id="IPR001294">
    <property type="entry name" value="Phytochrome"/>
</dbReference>
<comment type="similarity">
    <text evidence="2">In the N-terminal section; belongs to the phytochrome family.</text>
</comment>
<keyword evidence="9" id="KW-0418">Kinase</keyword>
<evidence type="ECO:0000256" key="4">
    <source>
        <dbReference type="ARBA" id="ARBA00022543"/>
    </source>
</evidence>
<keyword evidence="11" id="KW-0157">Chromophore</keyword>
<evidence type="ECO:0000256" key="11">
    <source>
        <dbReference type="ARBA" id="ARBA00022991"/>
    </source>
</evidence>
<dbReference type="RefSeq" id="WP_191312485.1">
    <property type="nucleotide sequence ID" value="NZ_BNCL01000024.1"/>
</dbReference>
<sequence length="704" mass="76908">MNDIGALNLTACDREPIHIPGSIQPHGLLLIGRIGTHEIIGAAGVSLFRATKGQTLEDYLGLSSVIDEAALDLGPAVLGTTLIDDILYDVHAFTTDGHVVVELTQQADSPPMNSTFLANLESMSSGFERATSYADLFDSAARVFRRLTDYDRVLIYQFVDNEAGKVVGESRSDDMSSLMNHHFPASDIPRQARALYVRNRVRVIADVAGASLPIIGVDDAIRQIDLSDSTLRSVSPIHLTYLKNMSVAASASMSIVKDGILWGLVACHHSNPRPLPLTIRLACQALATSLSRQIKLREEAELYRERIHLRAQEDVVLGRLGSDVTLEQFFTESADDLAKMMRADGFAAVQGADLFVSGQCPDPIDIRAVADYVRAPAAIKAFRTACLGREMPAAEAFRDLASGLLAVTMSTEVPTILMWFRAERLQTVTWAGNPHKDVQLVPGAQLEPRVSFAAWSEEVQGCAPDWTIAETESAMRLVRSMLEARNNRRMRALNAELSTTLKENESLMQQKDFLLREVNHRVQNSLSLVSAFLRMQGRDALPEVKQQLDEADHRLKAVSLVHKRLYQADSTEIVDLSLYLAELCEELKAALSGNWANNISTRLAPVLIETDRAVSIGLILNELVINATKYAYQGEPGPISIGLEQHRDSFRLTVSDKGIGAAGVTKGTGFGSRMLASLVDGLKGSVDYADNSPGLRATVTAPIR</sequence>
<evidence type="ECO:0000313" key="15">
    <source>
        <dbReference type="Proteomes" id="UP000644749"/>
    </source>
</evidence>
<dbReference type="Gene3D" id="3.30.450.40">
    <property type="match status" value="1"/>
</dbReference>
<keyword evidence="5" id="KW-0597">Phosphoprotein</keyword>
<reference evidence="14 15" key="1">
    <citation type="submission" date="2021-01" db="EMBL/GenBank/DDBJ databases">
        <title>011410 draft genome.</title>
        <authorList>
            <person name="Lang L."/>
        </authorList>
    </citation>
    <scope>NUCLEOTIDE SEQUENCE [LARGE SCALE GENOMIC DNA]</scope>
    <source>
        <strain evidence="14 15">KCTC 42845</strain>
    </source>
</reference>
<dbReference type="InterPro" id="IPR016132">
    <property type="entry name" value="Phyto_chromo_attachment"/>
</dbReference>
<dbReference type="InterPro" id="IPR011495">
    <property type="entry name" value="Sig_transdc_His_kin_sub2_dim/P"/>
</dbReference>
<dbReference type="InterPro" id="IPR043150">
    <property type="entry name" value="Phytochrome_PHY_sf"/>
</dbReference>
<dbReference type="Pfam" id="PF07568">
    <property type="entry name" value="HisKA_2"/>
    <property type="match status" value="1"/>
</dbReference>
<evidence type="ECO:0000256" key="7">
    <source>
        <dbReference type="ARBA" id="ARBA00022679"/>
    </source>
</evidence>
<evidence type="ECO:0000256" key="1">
    <source>
        <dbReference type="ARBA" id="ARBA00000085"/>
    </source>
</evidence>
<evidence type="ECO:0000256" key="9">
    <source>
        <dbReference type="ARBA" id="ARBA00022777"/>
    </source>
</evidence>
<keyword evidence="10" id="KW-0067">ATP-binding</keyword>
<proteinExistence type="inferred from homology"/>
<dbReference type="PROSITE" id="PS50046">
    <property type="entry name" value="PHYTOCHROME_2"/>
    <property type="match status" value="1"/>
</dbReference>